<accession>A0ABT5WTE4</accession>
<name>A0ABT5WTE4_9SPHN</name>
<reference evidence="1 2" key="1">
    <citation type="submission" date="2023-03" db="EMBL/GenBank/DDBJ databases">
        <title>NovoSphingobium album sp. nov. isolated from polycyclic aromatic hydrocarbons- and heavy-metal polluted soil.</title>
        <authorList>
            <person name="Liu Z."/>
            <person name="Wang K."/>
        </authorList>
    </citation>
    <scope>NUCLEOTIDE SEQUENCE [LARGE SCALE GENOMIC DNA]</scope>
    <source>
        <strain evidence="1 2">H3SJ31-1</strain>
    </source>
</reference>
<dbReference type="RefSeq" id="WP_275229159.1">
    <property type="nucleotide sequence ID" value="NZ_JARESE010000050.1"/>
</dbReference>
<comment type="caution">
    <text evidence="1">The sequence shown here is derived from an EMBL/GenBank/DDBJ whole genome shotgun (WGS) entry which is preliminary data.</text>
</comment>
<gene>
    <name evidence="1" type="ORF">PYV00_15195</name>
</gene>
<dbReference type="SUPFAM" id="SSF51445">
    <property type="entry name" value="(Trans)glycosidases"/>
    <property type="match status" value="1"/>
</dbReference>
<dbReference type="PROSITE" id="PS51257">
    <property type="entry name" value="PROKAR_LIPOPROTEIN"/>
    <property type="match status" value="1"/>
</dbReference>
<dbReference type="InterPro" id="IPR017853">
    <property type="entry name" value="GH"/>
</dbReference>
<evidence type="ECO:0000313" key="1">
    <source>
        <dbReference type="EMBL" id="MDE8653052.1"/>
    </source>
</evidence>
<dbReference type="Pfam" id="PF11340">
    <property type="entry name" value="DUF3142"/>
    <property type="match status" value="1"/>
</dbReference>
<proteinExistence type="predicted"/>
<dbReference type="Proteomes" id="UP001216253">
    <property type="component" value="Unassembled WGS sequence"/>
</dbReference>
<protein>
    <submittedName>
        <fullName evidence="1">DUF3142 domain-containing protein</fullName>
    </submittedName>
</protein>
<dbReference type="InterPro" id="IPR021488">
    <property type="entry name" value="DUF3142"/>
</dbReference>
<sequence length="242" mass="26762">MVTRRALLAGLLGTAALAACRRRQPAARATRVDPRDHAAFFLWAGVRAPDWLGAARTVYLLAGEVPHRDPPRFVPLRAVPRVRGPQVWLTVRVERLDWPEAVTQTVLQALARWEMAGNRLVGLQVDFDAATRGLAGYAAFLARLRARLPQRWRLSITGLLDWSAGGDPAALARLAGVVDEIVVQTYQGRRTIPGYEAYLRGLRTLPIPFRVALVEGGAWREPPGLAAQPNFRGYVVFLLPPR</sequence>
<dbReference type="PROSITE" id="PS51318">
    <property type="entry name" value="TAT"/>
    <property type="match status" value="1"/>
</dbReference>
<dbReference type="EMBL" id="JARESE010000050">
    <property type="protein sequence ID" value="MDE8653052.1"/>
    <property type="molecule type" value="Genomic_DNA"/>
</dbReference>
<dbReference type="InterPro" id="IPR006311">
    <property type="entry name" value="TAT_signal"/>
</dbReference>
<keyword evidence="2" id="KW-1185">Reference proteome</keyword>
<evidence type="ECO:0000313" key="2">
    <source>
        <dbReference type="Proteomes" id="UP001216253"/>
    </source>
</evidence>
<organism evidence="1 2">
    <name type="scientific">Novosphingobium album</name>
    <name type="common">ex Liu et al. 2023</name>
    <dbReference type="NCBI Taxonomy" id="3031130"/>
    <lineage>
        <taxon>Bacteria</taxon>
        <taxon>Pseudomonadati</taxon>
        <taxon>Pseudomonadota</taxon>
        <taxon>Alphaproteobacteria</taxon>
        <taxon>Sphingomonadales</taxon>
        <taxon>Sphingomonadaceae</taxon>
        <taxon>Novosphingobium</taxon>
    </lineage>
</organism>